<dbReference type="AlphaFoldDB" id="A0A2M9A3D2"/>
<feature type="compositionally biased region" description="Low complexity" evidence="1">
    <location>
        <begin position="276"/>
        <end position="311"/>
    </location>
</feature>
<comment type="caution">
    <text evidence="3">The sequence shown here is derived from an EMBL/GenBank/DDBJ whole genome shotgun (WGS) entry which is preliminary data.</text>
</comment>
<accession>A0A2M9A3D2</accession>
<proteinExistence type="predicted"/>
<sequence length="555" mass="60764">MKKFDVVLAGTLAVLGLVGCGGDSSGTGVDAADMRVETMENLPNCTENREGTTALVTEDSSTYKCEEGRWIFMSAPLPTVSTLDDLSNCTAKIDGDTVKVEKESAVYRCDDGEWIKYYTLTDTLATSDALLACVEKREGNTAYITEEHALYKCDDGVWGKIVSYMDTVSTKDALDNCTAKREGDSTYVSKENSVYLCIESAWRYLGTVAANSDELPNCTEKRNNEQAFVVEEHMTLICSESKWYRFDIYTIIEKEEVKSSSSPKQENDWEDYNPVSSSSKVTSSSSVILSSDSKSSSSNTSSTSVQSSSSSKNEAISSSSVSISSSSVILSGGEGTLKDSRDNQVYKTVTIGTQTWMAENLNYAYKGKTSTFDSSSFCYDDDPTNCSKYGRLYLWSAAMDSAGTWSTNGKGCGNGKFCLPTYPVRGVCPEGWHLPTEEDFRILSRGTGATWDERNFYYIDAGKYLKSTSGWNDNGNGTDAYGFSALPAGIGLQGGPFQQLGYVATFWSATRVIESNVDDFYSDDAFVMTLYQNSDHAFLPPQDMYCAASVRCLKD</sequence>
<dbReference type="Pfam" id="PF09603">
    <property type="entry name" value="Fib_succ_major"/>
    <property type="match status" value="1"/>
</dbReference>
<protein>
    <submittedName>
        <fullName evidence="3">Uncharacterized protein (TIGR02145 family)</fullName>
    </submittedName>
</protein>
<feature type="region of interest" description="Disordered" evidence="1">
    <location>
        <begin position="257"/>
        <end position="311"/>
    </location>
</feature>
<organism evidence="3 4">
    <name type="scientific">Hallerella succinigenes</name>
    <dbReference type="NCBI Taxonomy" id="1896222"/>
    <lineage>
        <taxon>Bacteria</taxon>
        <taxon>Pseudomonadati</taxon>
        <taxon>Fibrobacterota</taxon>
        <taxon>Fibrobacteria</taxon>
        <taxon>Fibrobacterales</taxon>
        <taxon>Fibrobacteraceae</taxon>
        <taxon>Hallerella</taxon>
    </lineage>
</organism>
<gene>
    <name evidence="3" type="ORF">BGX16_0148</name>
</gene>
<evidence type="ECO:0000313" key="4">
    <source>
        <dbReference type="Proteomes" id="UP000231134"/>
    </source>
</evidence>
<dbReference type="PROSITE" id="PS51257">
    <property type="entry name" value="PROKAR_LIPOPROTEIN"/>
    <property type="match status" value="1"/>
</dbReference>
<feature type="domain" description="Fibrobacter succinogenes major paralogous" evidence="2">
    <location>
        <begin position="349"/>
        <end position="554"/>
    </location>
</feature>
<dbReference type="InterPro" id="IPR011871">
    <property type="entry name" value="Fib_succ_major"/>
</dbReference>
<evidence type="ECO:0000259" key="2">
    <source>
        <dbReference type="Pfam" id="PF09603"/>
    </source>
</evidence>
<name>A0A2M9A3D2_9BACT</name>
<dbReference type="RefSeq" id="WP_100424346.1">
    <property type="nucleotide sequence ID" value="NZ_PGEX01000001.1"/>
</dbReference>
<dbReference type="NCBIfam" id="TIGR02145">
    <property type="entry name" value="Fib_succ_major"/>
    <property type="match status" value="1"/>
</dbReference>
<evidence type="ECO:0000256" key="1">
    <source>
        <dbReference type="SAM" id="MobiDB-lite"/>
    </source>
</evidence>
<evidence type="ECO:0000313" key="3">
    <source>
        <dbReference type="EMBL" id="PJJ40235.1"/>
    </source>
</evidence>
<dbReference type="EMBL" id="PGEX01000001">
    <property type="protein sequence ID" value="PJJ40235.1"/>
    <property type="molecule type" value="Genomic_DNA"/>
</dbReference>
<keyword evidence="4" id="KW-1185">Reference proteome</keyword>
<reference evidence="3 4" key="1">
    <citation type="submission" date="2017-11" db="EMBL/GenBank/DDBJ databases">
        <title>Animal gut microbial communities from fecal samples from Wisconsin, USA.</title>
        <authorList>
            <person name="Neumann A."/>
        </authorList>
    </citation>
    <scope>NUCLEOTIDE SEQUENCE [LARGE SCALE GENOMIC DNA]</scope>
    <source>
        <strain evidence="3 4">UWS3</strain>
    </source>
</reference>
<dbReference type="OrthoDB" id="9805760at2"/>
<dbReference type="Proteomes" id="UP000231134">
    <property type="component" value="Unassembled WGS sequence"/>
</dbReference>